<gene>
    <name evidence="2" type="ORF">JVT61DRAFT_1348</name>
</gene>
<dbReference type="AlphaFoldDB" id="A0A8I2YC57"/>
<sequence length="339" mass="39420">MVQANNRYEEWLLTTQPPEDYPVPIGRKHDGKKIGEIDDGLRYWGVRPDRSSLPWYKFFVRASDRLEQHRAATQEPGEFPLPSGISNKHTGMPIKDIPQDDVWWFLRSSNCQKGWYQPLYNANKRMLDDVYQSRSPGSEPIWFGKRYRGLRLDQVCEREGYMRWCYDPRRKEMGWVYGSSYPYARIFTFCSTQLYRFKDLVERLDEWRRAHPERSGPRQRRKAPYIQNPVGEAVGPWDDGPGSAGEDSDYDKDSFIQSDGEDPEYATDSDEPMGNSEQEDEGDENSNHSDASTSSRVPMSPSKRKRTTVIQSDEESEDGGASFRKLGKRYRAPYDSSEE</sequence>
<accession>A0A8I2YC57</accession>
<feature type="region of interest" description="Disordered" evidence="1">
    <location>
        <begin position="211"/>
        <end position="339"/>
    </location>
</feature>
<dbReference type="EMBL" id="JAGFBS010000100">
    <property type="protein sequence ID" value="KAG6369189.1"/>
    <property type="molecule type" value="Genomic_DNA"/>
</dbReference>
<keyword evidence="3" id="KW-1185">Reference proteome</keyword>
<dbReference type="Proteomes" id="UP000683000">
    <property type="component" value="Unassembled WGS sequence"/>
</dbReference>
<comment type="caution">
    <text evidence="2">The sequence shown here is derived from an EMBL/GenBank/DDBJ whole genome shotgun (WGS) entry which is preliminary data.</text>
</comment>
<evidence type="ECO:0000313" key="2">
    <source>
        <dbReference type="EMBL" id="KAG6369189.1"/>
    </source>
</evidence>
<evidence type="ECO:0000313" key="3">
    <source>
        <dbReference type="Proteomes" id="UP000683000"/>
    </source>
</evidence>
<reference evidence="2" key="1">
    <citation type="submission" date="2021-03" db="EMBL/GenBank/DDBJ databases">
        <title>Evolutionary innovations through gain and loss of genes in the ectomycorrhizal Boletales.</title>
        <authorList>
            <person name="Wu G."/>
            <person name="Miyauchi S."/>
            <person name="Morin E."/>
            <person name="Yang Z.-L."/>
            <person name="Xu J."/>
            <person name="Martin F.M."/>
        </authorList>
    </citation>
    <scope>NUCLEOTIDE SEQUENCE</scope>
    <source>
        <strain evidence="2">BR01</strain>
    </source>
</reference>
<evidence type="ECO:0000256" key="1">
    <source>
        <dbReference type="SAM" id="MobiDB-lite"/>
    </source>
</evidence>
<protein>
    <submittedName>
        <fullName evidence="2">Uncharacterized protein</fullName>
    </submittedName>
</protein>
<feature type="compositionally biased region" description="Acidic residues" evidence="1">
    <location>
        <begin position="259"/>
        <end position="284"/>
    </location>
</feature>
<organism evidence="2 3">
    <name type="scientific">Boletus reticuloceps</name>
    <dbReference type="NCBI Taxonomy" id="495285"/>
    <lineage>
        <taxon>Eukaryota</taxon>
        <taxon>Fungi</taxon>
        <taxon>Dikarya</taxon>
        <taxon>Basidiomycota</taxon>
        <taxon>Agaricomycotina</taxon>
        <taxon>Agaricomycetes</taxon>
        <taxon>Agaricomycetidae</taxon>
        <taxon>Boletales</taxon>
        <taxon>Boletineae</taxon>
        <taxon>Boletaceae</taxon>
        <taxon>Boletoideae</taxon>
        <taxon>Boletus</taxon>
    </lineage>
</organism>
<proteinExistence type="predicted"/>
<name>A0A8I2YC57_9AGAM</name>
<dbReference type="OrthoDB" id="4770086at2759"/>
<feature type="compositionally biased region" description="Polar residues" evidence="1">
    <location>
        <begin position="288"/>
        <end position="297"/>
    </location>
</feature>